<feature type="transmembrane region" description="Helical" evidence="1">
    <location>
        <begin position="187"/>
        <end position="204"/>
    </location>
</feature>
<dbReference type="RefSeq" id="WP_230223282.1">
    <property type="nucleotide sequence ID" value="NZ_JAJKFT010000010.1"/>
</dbReference>
<sequence>MAVRRKPNQLRRIVGAALLLFVAILIAWPAIEFLVRSSAPTRPSEAMDRLERLSTLRDWMMNVFGYGWFFAVGAVIGSYLNVVVWRLPRGKSVVDKPSACPFCCTKIRALDNVPVLGWINLEGKCRACRLPISSRYPLVEAAMGMIFVALLIAELLSGGSNLPGGELTSGRGFAGVVFEARWPIIRLYAYHAAFFCWLLPWALIAWDRQRIPKSTVLVAAIVGIGAPLIWPGLHPIAALAIDASPQVTELVTMLVGTAVGLMIGMAVRQLEACEEDDLSRGWGMPTMLAFMGLFLGWQAVVTIAAVILPLYGAAVFAMSERGKFVRRGLFELLMTAATLVYICWWGFWAGLAWLPGSTFSPVGLAVVAPLLLLGFALLAVAKRPQGADWRRFQNHDPVSPPRCEPVEFIT</sequence>
<dbReference type="GO" id="GO:0006465">
    <property type="term" value="P:signal peptide processing"/>
    <property type="evidence" value="ECO:0007669"/>
    <property type="project" value="TreeGrafter"/>
</dbReference>
<gene>
    <name evidence="3" type="ORF">LOC68_23510</name>
</gene>
<dbReference type="PANTHER" id="PTHR30487">
    <property type="entry name" value="TYPE 4 PREPILIN-LIKE PROTEINS LEADER PEPTIDE-PROCESSING ENZYME"/>
    <property type="match status" value="1"/>
</dbReference>
<keyword evidence="1" id="KW-0472">Membrane</keyword>
<dbReference type="AlphaFoldDB" id="A0A9X1MQA0"/>
<keyword evidence="4" id="KW-1185">Reference proteome</keyword>
<accession>A0A9X1MQA0</accession>
<feature type="transmembrane region" description="Helical" evidence="1">
    <location>
        <begin position="359"/>
        <end position="381"/>
    </location>
</feature>
<dbReference type="InterPro" id="IPR010627">
    <property type="entry name" value="Prepilin_pept_A24_N"/>
</dbReference>
<dbReference type="InterPro" id="IPR050882">
    <property type="entry name" value="Prepilin_peptidase/N-MTase"/>
</dbReference>
<feature type="transmembrane region" description="Helical" evidence="1">
    <location>
        <begin position="136"/>
        <end position="156"/>
    </location>
</feature>
<dbReference type="GO" id="GO:0004190">
    <property type="term" value="F:aspartic-type endopeptidase activity"/>
    <property type="evidence" value="ECO:0007669"/>
    <property type="project" value="TreeGrafter"/>
</dbReference>
<evidence type="ECO:0000256" key="1">
    <source>
        <dbReference type="SAM" id="Phobius"/>
    </source>
</evidence>
<name>A0A9X1MQA0_9BACT</name>
<dbReference type="Proteomes" id="UP001139103">
    <property type="component" value="Unassembled WGS sequence"/>
</dbReference>
<feature type="transmembrane region" description="Helical" evidence="1">
    <location>
        <begin position="66"/>
        <end position="87"/>
    </location>
</feature>
<dbReference type="PANTHER" id="PTHR30487:SF0">
    <property type="entry name" value="PREPILIN LEADER PEPTIDASE_N-METHYLTRANSFERASE-RELATED"/>
    <property type="match status" value="1"/>
</dbReference>
<feature type="transmembrane region" description="Helical" evidence="1">
    <location>
        <begin position="12"/>
        <end position="31"/>
    </location>
</feature>
<evidence type="ECO:0000313" key="3">
    <source>
        <dbReference type="EMBL" id="MCC9631373.1"/>
    </source>
</evidence>
<dbReference type="Pfam" id="PF06750">
    <property type="entry name" value="A24_N_bact"/>
    <property type="match status" value="1"/>
</dbReference>
<feature type="transmembrane region" description="Helical" evidence="1">
    <location>
        <begin position="288"/>
        <end position="317"/>
    </location>
</feature>
<comment type="caution">
    <text evidence="3">The sequence shown here is derived from an EMBL/GenBank/DDBJ whole genome shotgun (WGS) entry which is preliminary data.</text>
</comment>
<evidence type="ECO:0000259" key="2">
    <source>
        <dbReference type="Pfam" id="PF06750"/>
    </source>
</evidence>
<proteinExistence type="predicted"/>
<evidence type="ECO:0000313" key="4">
    <source>
        <dbReference type="Proteomes" id="UP001139103"/>
    </source>
</evidence>
<feature type="transmembrane region" description="Helical" evidence="1">
    <location>
        <begin position="216"/>
        <end position="241"/>
    </location>
</feature>
<dbReference type="EMBL" id="JAJKFT010000010">
    <property type="protein sequence ID" value="MCC9631373.1"/>
    <property type="molecule type" value="Genomic_DNA"/>
</dbReference>
<organism evidence="3 4">
    <name type="scientific">Blastopirellula sediminis</name>
    <dbReference type="NCBI Taxonomy" id="2894196"/>
    <lineage>
        <taxon>Bacteria</taxon>
        <taxon>Pseudomonadati</taxon>
        <taxon>Planctomycetota</taxon>
        <taxon>Planctomycetia</taxon>
        <taxon>Pirellulales</taxon>
        <taxon>Pirellulaceae</taxon>
        <taxon>Blastopirellula</taxon>
    </lineage>
</organism>
<keyword evidence="1" id="KW-0812">Transmembrane</keyword>
<feature type="transmembrane region" description="Helical" evidence="1">
    <location>
        <begin position="329"/>
        <end position="347"/>
    </location>
</feature>
<keyword evidence="1" id="KW-1133">Transmembrane helix</keyword>
<feature type="domain" description="Prepilin peptidase A24 N-terminal" evidence="2">
    <location>
        <begin position="72"/>
        <end position="152"/>
    </location>
</feature>
<protein>
    <submittedName>
        <fullName evidence="3">Prepilin peptidase</fullName>
    </submittedName>
</protein>
<reference evidence="3" key="1">
    <citation type="submission" date="2021-11" db="EMBL/GenBank/DDBJ databases">
        <title>Genome sequence.</title>
        <authorList>
            <person name="Sun Q."/>
        </authorList>
    </citation>
    <scope>NUCLEOTIDE SEQUENCE</scope>
    <source>
        <strain evidence="3">JC732</strain>
    </source>
</reference>
<dbReference type="GO" id="GO:0005886">
    <property type="term" value="C:plasma membrane"/>
    <property type="evidence" value="ECO:0007669"/>
    <property type="project" value="TreeGrafter"/>
</dbReference>